<keyword evidence="3" id="KW-1185">Reference proteome</keyword>
<protein>
    <submittedName>
        <fullName evidence="2">Uncharacterized protein</fullName>
    </submittedName>
</protein>
<comment type="caution">
    <text evidence="2">The sequence shown here is derived from an EMBL/GenBank/DDBJ whole genome shotgun (WGS) entry which is preliminary data.</text>
</comment>
<proteinExistence type="predicted"/>
<accession>A0ABR2AY12</accession>
<name>A0ABR2AY12_9ROSI</name>
<evidence type="ECO:0000313" key="2">
    <source>
        <dbReference type="EMBL" id="KAK8499175.1"/>
    </source>
</evidence>
<sequence length="110" mass="12264">MGSGLGNRLTAKEQLAYDRQKGEVPRGEESFNTRKLPVKDSKARGRLLLVNSPLLSSSSGDRDRVSNRSSLFIERFMLRTSAPLQHSLKEDFPNLEARWDSKEGAVSLSS</sequence>
<feature type="compositionally biased region" description="Basic and acidic residues" evidence="1">
    <location>
        <begin position="15"/>
        <end position="32"/>
    </location>
</feature>
<dbReference type="EMBL" id="JBBPBM010000239">
    <property type="protein sequence ID" value="KAK8499175.1"/>
    <property type="molecule type" value="Genomic_DNA"/>
</dbReference>
<evidence type="ECO:0000313" key="3">
    <source>
        <dbReference type="Proteomes" id="UP001472677"/>
    </source>
</evidence>
<evidence type="ECO:0000256" key="1">
    <source>
        <dbReference type="SAM" id="MobiDB-lite"/>
    </source>
</evidence>
<gene>
    <name evidence="2" type="ORF">V6N12_076025</name>
</gene>
<feature type="region of interest" description="Disordered" evidence="1">
    <location>
        <begin position="1"/>
        <end position="32"/>
    </location>
</feature>
<reference evidence="2 3" key="1">
    <citation type="journal article" date="2024" name="G3 (Bethesda)">
        <title>Genome assembly of Hibiscus sabdariffa L. provides insights into metabolisms of medicinal natural products.</title>
        <authorList>
            <person name="Kim T."/>
        </authorList>
    </citation>
    <scope>NUCLEOTIDE SEQUENCE [LARGE SCALE GENOMIC DNA]</scope>
    <source>
        <strain evidence="2">TK-2024</strain>
        <tissue evidence="2">Old leaves</tissue>
    </source>
</reference>
<organism evidence="2 3">
    <name type="scientific">Hibiscus sabdariffa</name>
    <name type="common">roselle</name>
    <dbReference type="NCBI Taxonomy" id="183260"/>
    <lineage>
        <taxon>Eukaryota</taxon>
        <taxon>Viridiplantae</taxon>
        <taxon>Streptophyta</taxon>
        <taxon>Embryophyta</taxon>
        <taxon>Tracheophyta</taxon>
        <taxon>Spermatophyta</taxon>
        <taxon>Magnoliopsida</taxon>
        <taxon>eudicotyledons</taxon>
        <taxon>Gunneridae</taxon>
        <taxon>Pentapetalae</taxon>
        <taxon>rosids</taxon>
        <taxon>malvids</taxon>
        <taxon>Malvales</taxon>
        <taxon>Malvaceae</taxon>
        <taxon>Malvoideae</taxon>
        <taxon>Hibiscus</taxon>
    </lineage>
</organism>
<dbReference type="Proteomes" id="UP001472677">
    <property type="component" value="Unassembled WGS sequence"/>
</dbReference>